<evidence type="ECO:0000256" key="2">
    <source>
        <dbReference type="PROSITE-ProRule" id="PRU00335"/>
    </source>
</evidence>
<keyword evidence="5" id="KW-1185">Reference proteome</keyword>
<evidence type="ECO:0000313" key="4">
    <source>
        <dbReference type="EMBL" id="MBW9108694.1"/>
    </source>
</evidence>
<proteinExistence type="predicted"/>
<feature type="DNA-binding region" description="H-T-H motif" evidence="2">
    <location>
        <begin position="31"/>
        <end position="50"/>
    </location>
</feature>
<name>A0ABS7HV39_9MICO</name>
<protein>
    <submittedName>
        <fullName evidence="4">TetR/AcrR family transcriptional regulator</fullName>
    </submittedName>
</protein>
<comment type="caution">
    <text evidence="4">The sequence shown here is derived from an EMBL/GenBank/DDBJ whole genome shotgun (WGS) entry which is preliminary data.</text>
</comment>
<evidence type="ECO:0000256" key="1">
    <source>
        <dbReference type="ARBA" id="ARBA00023125"/>
    </source>
</evidence>
<dbReference type="Gene3D" id="1.10.357.10">
    <property type="entry name" value="Tetracycline Repressor, domain 2"/>
    <property type="match status" value="1"/>
</dbReference>
<dbReference type="InterPro" id="IPR001647">
    <property type="entry name" value="HTH_TetR"/>
</dbReference>
<accession>A0ABS7HV39</accession>
<evidence type="ECO:0000259" key="3">
    <source>
        <dbReference type="PROSITE" id="PS50977"/>
    </source>
</evidence>
<dbReference type="PROSITE" id="PS50977">
    <property type="entry name" value="HTH_TETR_2"/>
    <property type="match status" value="1"/>
</dbReference>
<sequence>MPTGQPLPDARNVLLQAGRRVLAAQGPGALNSRAVTASSGVAKGVLHRHFTDFDDYLGALVAEEARRIESIEPLVADSASAAVTDVLEQIFTPTMLGLASIVLSREGLRRRLRRDESPEVPLFAEATSVVADVLAAEREVGWIAEDADIPALALILVGSAHLLYVSAGEAQPAHDAIDRIVQWTLP</sequence>
<feature type="domain" description="HTH tetR-type" evidence="3">
    <location>
        <begin position="8"/>
        <end position="68"/>
    </location>
</feature>
<gene>
    <name evidence="4" type="ORF">JNB61_02820</name>
</gene>
<organism evidence="4 5">
    <name type="scientific">Microbacterium ureisolvens</name>
    <dbReference type="NCBI Taxonomy" id="2781186"/>
    <lineage>
        <taxon>Bacteria</taxon>
        <taxon>Bacillati</taxon>
        <taxon>Actinomycetota</taxon>
        <taxon>Actinomycetes</taxon>
        <taxon>Micrococcales</taxon>
        <taxon>Microbacteriaceae</taxon>
        <taxon>Microbacterium</taxon>
    </lineage>
</organism>
<dbReference type="SUPFAM" id="SSF46689">
    <property type="entry name" value="Homeodomain-like"/>
    <property type="match status" value="1"/>
</dbReference>
<dbReference type="EMBL" id="JAEUAX010000001">
    <property type="protein sequence ID" value="MBW9108694.1"/>
    <property type="molecule type" value="Genomic_DNA"/>
</dbReference>
<evidence type="ECO:0000313" key="5">
    <source>
        <dbReference type="Proteomes" id="UP000777440"/>
    </source>
</evidence>
<reference evidence="4 5" key="1">
    <citation type="journal article" date="2021" name="MBio">
        <title>Poor Competitiveness of Bradyrhizobium in Pigeon Pea Root Colonization in Indian Soils.</title>
        <authorList>
            <person name="Chalasani D."/>
            <person name="Basu A."/>
            <person name="Pullabhotla S.V.S.R.N."/>
            <person name="Jorrin B."/>
            <person name="Neal A.L."/>
            <person name="Poole P.S."/>
            <person name="Podile A.R."/>
            <person name="Tkacz A."/>
        </authorList>
    </citation>
    <scope>NUCLEOTIDE SEQUENCE [LARGE SCALE GENOMIC DNA]</scope>
    <source>
        <strain evidence="4 5">HU12</strain>
    </source>
</reference>
<keyword evidence="1 2" id="KW-0238">DNA-binding</keyword>
<dbReference type="InterPro" id="IPR009057">
    <property type="entry name" value="Homeodomain-like_sf"/>
</dbReference>
<dbReference type="RefSeq" id="WP_220338677.1">
    <property type="nucleotide sequence ID" value="NZ_JAEUAX010000001.1"/>
</dbReference>
<dbReference type="Proteomes" id="UP000777440">
    <property type="component" value="Unassembled WGS sequence"/>
</dbReference>
<dbReference type="Pfam" id="PF00440">
    <property type="entry name" value="TetR_N"/>
    <property type="match status" value="1"/>
</dbReference>